<evidence type="ECO:0000256" key="6">
    <source>
        <dbReference type="ARBA" id="ARBA00012945"/>
    </source>
</evidence>
<dbReference type="KEGG" id="pshq:F3W81_20240"/>
<evidence type="ECO:0000259" key="16">
    <source>
        <dbReference type="PROSITE" id="PS51826"/>
    </source>
</evidence>
<evidence type="ECO:0000256" key="10">
    <source>
        <dbReference type="ARBA" id="ARBA00022823"/>
    </source>
</evidence>
<dbReference type="GO" id="GO:0005829">
    <property type="term" value="C:cytosol"/>
    <property type="evidence" value="ECO:0007669"/>
    <property type="project" value="TreeGrafter"/>
</dbReference>
<dbReference type="GO" id="GO:0006099">
    <property type="term" value="P:tricarboxylic acid cycle"/>
    <property type="evidence" value="ECO:0007669"/>
    <property type="project" value="UniProtKB-UniRule"/>
</dbReference>
<evidence type="ECO:0000256" key="7">
    <source>
        <dbReference type="ARBA" id="ARBA00019511"/>
    </source>
</evidence>
<organism evidence="17 18">
    <name type="scientific">Pseudooceanicola spongiae</name>
    <dbReference type="NCBI Taxonomy" id="2613965"/>
    <lineage>
        <taxon>Bacteria</taxon>
        <taxon>Pseudomonadati</taxon>
        <taxon>Pseudomonadota</taxon>
        <taxon>Alphaproteobacteria</taxon>
        <taxon>Rhodobacterales</taxon>
        <taxon>Paracoccaceae</taxon>
        <taxon>Pseudooceanicola</taxon>
    </lineage>
</organism>
<feature type="region of interest" description="Disordered" evidence="14">
    <location>
        <begin position="180"/>
        <end position="236"/>
    </location>
</feature>
<dbReference type="InterPro" id="IPR000089">
    <property type="entry name" value="Biotin_lipoyl"/>
</dbReference>
<dbReference type="EMBL" id="CP045201">
    <property type="protein sequence ID" value="QOL82959.1"/>
    <property type="molecule type" value="Genomic_DNA"/>
</dbReference>
<comment type="catalytic activity">
    <reaction evidence="12 13">
        <text>N(6)-[(R)-dihydrolipoyl]-L-lysyl-[protein] + succinyl-CoA = N(6)-[(R)-S(8)-succinyldihydrolipoyl]-L-lysyl-[protein] + CoA</text>
        <dbReference type="Rhea" id="RHEA:15213"/>
        <dbReference type="Rhea" id="RHEA-COMP:10475"/>
        <dbReference type="Rhea" id="RHEA-COMP:20092"/>
        <dbReference type="ChEBI" id="CHEBI:57287"/>
        <dbReference type="ChEBI" id="CHEBI:57292"/>
        <dbReference type="ChEBI" id="CHEBI:83100"/>
        <dbReference type="ChEBI" id="CHEBI:83120"/>
        <dbReference type="EC" id="2.3.1.61"/>
    </reaction>
</comment>
<dbReference type="PANTHER" id="PTHR43416:SF5">
    <property type="entry name" value="DIHYDROLIPOYLLYSINE-RESIDUE SUCCINYLTRANSFERASE COMPONENT OF 2-OXOGLUTARATE DEHYDROGENASE COMPLEX, MITOCHONDRIAL"/>
    <property type="match status" value="1"/>
</dbReference>
<dbReference type="Pfam" id="PF02817">
    <property type="entry name" value="E3_binding"/>
    <property type="match status" value="1"/>
</dbReference>
<evidence type="ECO:0000256" key="5">
    <source>
        <dbReference type="ARBA" id="ARBA00011666"/>
    </source>
</evidence>
<evidence type="ECO:0000256" key="9">
    <source>
        <dbReference type="ARBA" id="ARBA00022679"/>
    </source>
</evidence>
<evidence type="ECO:0000256" key="14">
    <source>
        <dbReference type="SAM" id="MobiDB-lite"/>
    </source>
</evidence>
<dbReference type="Proteomes" id="UP000594118">
    <property type="component" value="Chromosome"/>
</dbReference>
<dbReference type="Pfam" id="PF00364">
    <property type="entry name" value="Biotin_lipoyl"/>
    <property type="match status" value="2"/>
</dbReference>
<dbReference type="InterPro" id="IPR050537">
    <property type="entry name" value="2-oxoacid_dehydrogenase"/>
</dbReference>
<evidence type="ECO:0000256" key="1">
    <source>
        <dbReference type="ARBA" id="ARBA00001938"/>
    </source>
</evidence>
<name>A0A7L9WRN5_9RHOB</name>
<dbReference type="Gene3D" id="2.40.50.100">
    <property type="match status" value="2"/>
</dbReference>
<dbReference type="SUPFAM" id="SSF47005">
    <property type="entry name" value="Peripheral subunit-binding domain of 2-oxo acid dehydrogenase complex"/>
    <property type="match status" value="1"/>
</dbReference>
<feature type="domain" description="Lipoyl-binding" evidence="15">
    <location>
        <begin position="105"/>
        <end position="180"/>
    </location>
</feature>
<dbReference type="PANTHER" id="PTHR43416">
    <property type="entry name" value="DIHYDROLIPOYLLYSINE-RESIDUE SUCCINYLTRANSFERASE COMPONENT OF 2-OXOGLUTARATE DEHYDROGENASE COMPLEX, MITOCHONDRIAL-RELATED"/>
    <property type="match status" value="1"/>
</dbReference>
<proteinExistence type="inferred from homology"/>
<keyword evidence="11 13" id="KW-0012">Acyltransferase</keyword>
<comment type="similarity">
    <text evidence="4 13">Belongs to the 2-oxoacid dehydrogenase family.</text>
</comment>
<dbReference type="GO" id="GO:0045252">
    <property type="term" value="C:oxoglutarate dehydrogenase complex"/>
    <property type="evidence" value="ECO:0007669"/>
    <property type="project" value="UniProtKB-UniRule"/>
</dbReference>
<dbReference type="PROSITE" id="PS50968">
    <property type="entry name" value="BIOTINYL_LIPOYL"/>
    <property type="match status" value="2"/>
</dbReference>
<dbReference type="Pfam" id="PF00198">
    <property type="entry name" value="2-oxoacid_dh"/>
    <property type="match status" value="1"/>
</dbReference>
<keyword evidence="9 13" id="KW-0808">Transferase</keyword>
<keyword evidence="10 13" id="KW-0450">Lipoyl</keyword>
<sequence length="501" mass="52609">MSTEIRVPTLGESVTEATVATWFKKPGDTVAVDEMLCELETDKVTVEVPAPVAGVLSEIVAKEGDTVGVDALLGNISDAGSSDAPKAEPKAEASAPAASSAKSETVAVMVPTLGESVSEATVATWFKKEGDSVTADEMLCELETDKVSVEVPAPASGVLTKILAAEGSTVEAGGQLAEMTSGEGAAAAPKAEAPKAEAAAPAASGKDVEDAPSAKKAMAEAGLSRDQVSGSGKDGRIMKDDVAKALSAAKSAPAPAAAATRAPVAADDAAREERVKMTRLRQTIARRLKEAQNTAAMLTTYNEVDMTEVMALRNQYKDMFEKKHGVRLGFMSFFTKACVHALKEVPDVNAEIDGTDVVYKNFVHMGVAAGTPQGLVVPVIRDVDQMSFADIEKAIAEKGKRARDGKLSMAEMQGGTFTISNGGVYGSLMSSPILNPPQSGILGMHKIQDRPMAINGKVEIRPMMYLALSYDHRIVDGKGAVTFLVRVKEALEDPRRLLMDL</sequence>
<dbReference type="InterPro" id="IPR006255">
    <property type="entry name" value="SucB"/>
</dbReference>
<dbReference type="SUPFAM" id="SSF51230">
    <property type="entry name" value="Single hybrid motif"/>
    <property type="match status" value="2"/>
</dbReference>
<evidence type="ECO:0000256" key="11">
    <source>
        <dbReference type="ARBA" id="ARBA00023315"/>
    </source>
</evidence>
<feature type="region of interest" description="Disordered" evidence="14">
    <location>
        <begin position="80"/>
        <end position="104"/>
    </location>
</feature>
<comment type="pathway">
    <text evidence="3 13">Amino-acid degradation; L-lysine degradation via saccharopine pathway; glutaryl-CoA from L-lysine: step 6/6.</text>
</comment>
<dbReference type="EC" id="2.3.1.61" evidence="6 13"/>
<feature type="compositionally biased region" description="Low complexity" evidence="14">
    <location>
        <begin position="92"/>
        <end position="104"/>
    </location>
</feature>
<evidence type="ECO:0000313" key="17">
    <source>
        <dbReference type="EMBL" id="QOL82959.1"/>
    </source>
</evidence>
<dbReference type="InterPro" id="IPR004167">
    <property type="entry name" value="PSBD"/>
</dbReference>
<feature type="domain" description="Lipoyl-binding" evidence="15">
    <location>
        <begin position="2"/>
        <end position="77"/>
    </location>
</feature>
<feature type="compositionally biased region" description="Low complexity" evidence="14">
    <location>
        <begin position="181"/>
        <end position="205"/>
    </location>
</feature>
<dbReference type="InterPro" id="IPR036625">
    <property type="entry name" value="E3-bd_dom_sf"/>
</dbReference>
<dbReference type="FunFam" id="3.30.559.10:FF:000007">
    <property type="entry name" value="Dihydrolipoamide acetyltransferase component of pyruvate dehydrogenase complex"/>
    <property type="match status" value="1"/>
</dbReference>
<dbReference type="InterPro" id="IPR011053">
    <property type="entry name" value="Single_hybrid_motif"/>
</dbReference>
<dbReference type="GO" id="GO:0033512">
    <property type="term" value="P:L-lysine catabolic process to acetyl-CoA via saccharopine"/>
    <property type="evidence" value="ECO:0007669"/>
    <property type="project" value="UniProtKB-UniRule"/>
</dbReference>
<comment type="function">
    <text evidence="2 13">E2 component of the 2-oxoglutarate dehydrogenase (OGDH) complex which catalyzes the second step in the conversion of 2-oxoglutarate to succinyl-CoA and CO(2).</text>
</comment>
<dbReference type="UniPathway" id="UPA00868">
    <property type="reaction ID" value="UER00840"/>
</dbReference>
<evidence type="ECO:0000256" key="8">
    <source>
        <dbReference type="ARBA" id="ARBA00022532"/>
    </source>
</evidence>
<protein>
    <recommendedName>
        <fullName evidence="7 13">Dihydrolipoyllysine-residue succinyltransferase component of 2-oxoglutarate dehydrogenase complex</fullName>
        <ecNumber evidence="6 13">2.3.1.61</ecNumber>
    </recommendedName>
    <alternativeName>
        <fullName evidence="13">2-oxoglutarate dehydrogenase complex component E2</fullName>
    </alternativeName>
</protein>
<dbReference type="InterPro" id="IPR023213">
    <property type="entry name" value="CAT-like_dom_sf"/>
</dbReference>
<feature type="domain" description="Peripheral subunit-binding (PSBD)" evidence="16">
    <location>
        <begin position="209"/>
        <end position="246"/>
    </location>
</feature>
<evidence type="ECO:0000256" key="4">
    <source>
        <dbReference type="ARBA" id="ARBA00007317"/>
    </source>
</evidence>
<dbReference type="RefSeq" id="WP_193081369.1">
    <property type="nucleotide sequence ID" value="NZ_CP045201.1"/>
</dbReference>
<keyword evidence="18" id="KW-1185">Reference proteome</keyword>
<evidence type="ECO:0000256" key="2">
    <source>
        <dbReference type="ARBA" id="ARBA00004052"/>
    </source>
</evidence>
<accession>A0A7L9WRN5</accession>
<comment type="subunit">
    <text evidence="5">Forms a 24-polypeptide structural core with octahedral symmetry. Part of the 2-oxoglutarate dehydrogenase (OGDH) complex composed of E1 (2-oxoglutarate dehydrogenase), E2 (dihydrolipoamide succinyltransferase) and E3 (dihydrolipoamide dehydrogenase); the complex contains multiple copies of the three enzymatic components (E1, E2 and E3).</text>
</comment>
<evidence type="ECO:0000256" key="12">
    <source>
        <dbReference type="ARBA" id="ARBA00052761"/>
    </source>
</evidence>
<dbReference type="CDD" id="cd06849">
    <property type="entry name" value="lipoyl_domain"/>
    <property type="match status" value="2"/>
</dbReference>
<dbReference type="GO" id="GO:0004149">
    <property type="term" value="F:dihydrolipoyllysine-residue succinyltransferase activity"/>
    <property type="evidence" value="ECO:0007669"/>
    <property type="project" value="UniProtKB-UniRule"/>
</dbReference>
<dbReference type="Gene3D" id="4.10.320.10">
    <property type="entry name" value="E3-binding domain"/>
    <property type="match status" value="1"/>
</dbReference>
<dbReference type="InterPro" id="IPR001078">
    <property type="entry name" value="2-oxoacid_DH_actylTfrase"/>
</dbReference>
<comment type="cofactor">
    <cofactor evidence="1">
        <name>(R)-lipoate</name>
        <dbReference type="ChEBI" id="CHEBI:83088"/>
    </cofactor>
</comment>
<dbReference type="AlphaFoldDB" id="A0A7L9WRN5"/>
<keyword evidence="8 13" id="KW-0816">Tricarboxylic acid cycle</keyword>
<dbReference type="Gene3D" id="3.30.559.10">
    <property type="entry name" value="Chloramphenicol acetyltransferase-like domain"/>
    <property type="match status" value="1"/>
</dbReference>
<dbReference type="NCBIfam" id="TIGR01347">
    <property type="entry name" value="sucB"/>
    <property type="match status" value="1"/>
</dbReference>
<gene>
    <name evidence="17" type="primary">odhB</name>
    <name evidence="17" type="ORF">F3W81_20240</name>
</gene>
<dbReference type="NCBIfam" id="NF004309">
    <property type="entry name" value="PRK05704.1"/>
    <property type="match status" value="1"/>
</dbReference>
<dbReference type="PROSITE" id="PS51826">
    <property type="entry name" value="PSBD"/>
    <property type="match status" value="1"/>
</dbReference>
<feature type="compositionally biased region" description="Low complexity" evidence="14">
    <location>
        <begin position="250"/>
        <end position="267"/>
    </location>
</feature>
<evidence type="ECO:0000259" key="15">
    <source>
        <dbReference type="PROSITE" id="PS50968"/>
    </source>
</evidence>
<evidence type="ECO:0000256" key="13">
    <source>
        <dbReference type="RuleBase" id="RU361138"/>
    </source>
</evidence>
<dbReference type="SUPFAM" id="SSF52777">
    <property type="entry name" value="CoA-dependent acyltransferases"/>
    <property type="match status" value="1"/>
</dbReference>
<evidence type="ECO:0000313" key="18">
    <source>
        <dbReference type="Proteomes" id="UP000594118"/>
    </source>
</evidence>
<feature type="region of interest" description="Disordered" evidence="14">
    <location>
        <begin position="250"/>
        <end position="270"/>
    </location>
</feature>
<evidence type="ECO:0000256" key="3">
    <source>
        <dbReference type="ARBA" id="ARBA00005145"/>
    </source>
</evidence>
<reference evidence="17 18" key="1">
    <citation type="submission" date="2019-10" db="EMBL/GenBank/DDBJ databases">
        <title>Pseudopuniceibacterium sp. HQ09 islated from Antarctica.</title>
        <authorList>
            <person name="Liao L."/>
            <person name="Su S."/>
            <person name="Chen B."/>
            <person name="Yu Y."/>
        </authorList>
    </citation>
    <scope>NUCLEOTIDE SEQUENCE [LARGE SCALE GENOMIC DNA]</scope>
    <source>
        <strain evidence="17 18">HQ09</strain>
    </source>
</reference>